<sequence length="70" mass="8288">MMDEFTERESFAIQSAIVINELQQMIEKTKKLEMQLIQEASPQVIFNEFYKPLPETQGQQPPRKKMRVSE</sequence>
<organism evidence="1">
    <name type="scientific">viral metagenome</name>
    <dbReference type="NCBI Taxonomy" id="1070528"/>
    <lineage>
        <taxon>unclassified sequences</taxon>
        <taxon>metagenomes</taxon>
        <taxon>organismal metagenomes</taxon>
    </lineage>
</organism>
<protein>
    <submittedName>
        <fullName evidence="1">Uncharacterized protein</fullName>
    </submittedName>
</protein>
<evidence type="ECO:0000313" key="1">
    <source>
        <dbReference type="EMBL" id="QHT82666.1"/>
    </source>
</evidence>
<dbReference type="AlphaFoldDB" id="A0A6C0HR94"/>
<proteinExistence type="predicted"/>
<reference evidence="1" key="1">
    <citation type="journal article" date="2020" name="Nature">
        <title>Giant virus diversity and host interactions through global metagenomics.</title>
        <authorList>
            <person name="Schulz F."/>
            <person name="Roux S."/>
            <person name="Paez-Espino D."/>
            <person name="Jungbluth S."/>
            <person name="Walsh D.A."/>
            <person name="Denef V.J."/>
            <person name="McMahon K.D."/>
            <person name="Konstantinidis K.T."/>
            <person name="Eloe-Fadrosh E.A."/>
            <person name="Kyrpides N.C."/>
            <person name="Woyke T."/>
        </authorList>
    </citation>
    <scope>NUCLEOTIDE SEQUENCE</scope>
    <source>
        <strain evidence="1">GVMAG-M-3300023184-165</strain>
    </source>
</reference>
<accession>A0A6C0HR94</accession>
<dbReference type="EMBL" id="MN740003">
    <property type="protein sequence ID" value="QHT82666.1"/>
    <property type="molecule type" value="Genomic_DNA"/>
</dbReference>
<name>A0A6C0HR94_9ZZZZ</name>